<dbReference type="SUPFAM" id="SSF51556">
    <property type="entry name" value="Metallo-dependent hydrolases"/>
    <property type="match status" value="1"/>
</dbReference>
<keyword evidence="1" id="KW-0456">Lyase</keyword>
<evidence type="ECO:0000313" key="4">
    <source>
        <dbReference type="Proteomes" id="UP000331127"/>
    </source>
</evidence>
<dbReference type="Gene3D" id="3.20.20.140">
    <property type="entry name" value="Metal-dependent hydrolases"/>
    <property type="match status" value="1"/>
</dbReference>
<dbReference type="GO" id="GO:0016787">
    <property type="term" value="F:hydrolase activity"/>
    <property type="evidence" value="ECO:0007669"/>
    <property type="project" value="InterPro"/>
</dbReference>
<name>A0A5M3WHJ1_9ACTN</name>
<accession>A0A5M3WHJ1</accession>
<evidence type="ECO:0000256" key="1">
    <source>
        <dbReference type="ARBA" id="ARBA00023239"/>
    </source>
</evidence>
<comment type="caution">
    <text evidence="3">The sequence shown here is derived from an EMBL/GenBank/DDBJ whole genome shotgun (WGS) entry which is preliminary data.</text>
</comment>
<gene>
    <name evidence="3" type="ORF">Amac_001860</name>
</gene>
<dbReference type="PANTHER" id="PTHR21240">
    <property type="entry name" value="2-AMINO-3-CARBOXYLMUCONATE-6-SEMIALDEHYDE DECARBOXYLASE"/>
    <property type="match status" value="1"/>
</dbReference>
<feature type="domain" description="Amidohydrolase-related" evidence="2">
    <location>
        <begin position="4"/>
        <end position="273"/>
    </location>
</feature>
<evidence type="ECO:0000259" key="2">
    <source>
        <dbReference type="Pfam" id="PF04909"/>
    </source>
</evidence>
<dbReference type="GO" id="GO:0016831">
    <property type="term" value="F:carboxy-lyase activity"/>
    <property type="evidence" value="ECO:0007669"/>
    <property type="project" value="InterPro"/>
</dbReference>
<dbReference type="InterPro" id="IPR032466">
    <property type="entry name" value="Metal_Hydrolase"/>
</dbReference>
<organism evidence="3 4">
    <name type="scientific">Acrocarpospora macrocephala</name>
    <dbReference type="NCBI Taxonomy" id="150177"/>
    <lineage>
        <taxon>Bacteria</taxon>
        <taxon>Bacillati</taxon>
        <taxon>Actinomycetota</taxon>
        <taxon>Actinomycetes</taxon>
        <taxon>Streptosporangiales</taxon>
        <taxon>Streptosporangiaceae</taxon>
        <taxon>Acrocarpospora</taxon>
    </lineage>
</organism>
<dbReference type="CDD" id="cd01292">
    <property type="entry name" value="metallo-dependent_hydrolases"/>
    <property type="match status" value="1"/>
</dbReference>
<sequence>MITDVHTHFWIPDHQRSPWTDGLGRVSTRLAADSIDRVTVESYWRQVAPAERTIVFGLQAQASGIMVPNDAVAAFVREVGGQTVGFMSVDPTRHDAVDEIERCHADLGLCGIKLGPIYQGTSPLNPLTMRVFSAAERLGLPVMIHQGAIFANAGRLVDANPLLLDDVAIAFPELRMVIAHMGHPWVHETAIVMRRNPNVYADTSAIANRPTVLATALSAAKEYGVLKKVLFGSDSPMVSAESAAAALTRIVSRMQHIAHTPITEEELHAIMHRPSFELLGIPDPAEPELVPSARRGTQP</sequence>
<dbReference type="RefSeq" id="WP_155352326.1">
    <property type="nucleotide sequence ID" value="NZ_BAAAHL010000022.1"/>
</dbReference>
<dbReference type="Pfam" id="PF04909">
    <property type="entry name" value="Amidohydro_2"/>
    <property type="match status" value="1"/>
</dbReference>
<dbReference type="PANTHER" id="PTHR21240:SF19">
    <property type="entry name" value="CATALYTIC_ HYDROLASE"/>
    <property type="match status" value="1"/>
</dbReference>
<evidence type="ECO:0000313" key="3">
    <source>
        <dbReference type="EMBL" id="GES06591.1"/>
    </source>
</evidence>
<keyword evidence="4" id="KW-1185">Reference proteome</keyword>
<dbReference type="InterPro" id="IPR032465">
    <property type="entry name" value="ACMSD"/>
</dbReference>
<proteinExistence type="predicted"/>
<dbReference type="InterPro" id="IPR006680">
    <property type="entry name" value="Amidohydro-rel"/>
</dbReference>
<dbReference type="OrthoDB" id="1407586at2"/>
<dbReference type="Proteomes" id="UP000331127">
    <property type="component" value="Unassembled WGS sequence"/>
</dbReference>
<protein>
    <recommendedName>
        <fullName evidence="2">Amidohydrolase-related domain-containing protein</fullName>
    </recommendedName>
</protein>
<dbReference type="EMBL" id="BLAE01000003">
    <property type="protein sequence ID" value="GES06591.1"/>
    <property type="molecule type" value="Genomic_DNA"/>
</dbReference>
<reference evidence="3 4" key="1">
    <citation type="submission" date="2019-10" db="EMBL/GenBank/DDBJ databases">
        <title>Whole genome shotgun sequence of Acrocarpospora macrocephala NBRC 16266.</title>
        <authorList>
            <person name="Ichikawa N."/>
            <person name="Kimura A."/>
            <person name="Kitahashi Y."/>
            <person name="Komaki H."/>
            <person name="Oguchi A."/>
        </authorList>
    </citation>
    <scope>NUCLEOTIDE SEQUENCE [LARGE SCALE GENOMIC DNA]</scope>
    <source>
        <strain evidence="3 4">NBRC 16266</strain>
    </source>
</reference>
<dbReference type="AlphaFoldDB" id="A0A5M3WHJ1"/>